<gene>
    <name evidence="12" type="ordered locus">Desmu_0596</name>
</gene>
<dbReference type="Gene3D" id="2.170.220.10">
    <property type="match status" value="1"/>
</dbReference>
<dbReference type="PANTHER" id="PTHR43326">
    <property type="entry name" value="METHIONYL-TRNA SYNTHETASE"/>
    <property type="match status" value="1"/>
</dbReference>
<evidence type="ECO:0000313" key="13">
    <source>
        <dbReference type="Proteomes" id="UP000001068"/>
    </source>
</evidence>
<keyword evidence="6 9" id="KW-0648">Protein biosynthesis</keyword>
<dbReference type="Proteomes" id="UP000001068">
    <property type="component" value="Chromosome"/>
</dbReference>
<dbReference type="SUPFAM" id="SSF52374">
    <property type="entry name" value="Nucleotidylyl transferase"/>
    <property type="match status" value="1"/>
</dbReference>
<comment type="similarity">
    <text evidence="9">Belongs to the class-I aminoacyl-tRNA synthetase family.</text>
</comment>
<dbReference type="InterPro" id="IPR014758">
    <property type="entry name" value="Met-tRNA_synth"/>
</dbReference>
<dbReference type="PANTHER" id="PTHR43326:SF1">
    <property type="entry name" value="METHIONINE--TRNA LIGASE, MITOCHONDRIAL"/>
    <property type="match status" value="1"/>
</dbReference>
<comment type="subcellular location">
    <subcellularLocation>
        <location evidence="1">Cytoplasm</location>
    </subcellularLocation>
</comment>
<dbReference type="InterPro" id="IPR001412">
    <property type="entry name" value="aa-tRNA-synth_I_CS"/>
</dbReference>
<dbReference type="Pfam" id="PF19303">
    <property type="entry name" value="Anticodon_3"/>
    <property type="match status" value="1"/>
</dbReference>
<dbReference type="NCBIfam" id="TIGR00398">
    <property type="entry name" value="metG"/>
    <property type="match status" value="1"/>
</dbReference>
<evidence type="ECO:0000256" key="3">
    <source>
        <dbReference type="ARBA" id="ARBA00022598"/>
    </source>
</evidence>
<evidence type="ECO:0000256" key="9">
    <source>
        <dbReference type="RuleBase" id="RU363039"/>
    </source>
</evidence>
<protein>
    <recommendedName>
        <fullName evidence="2">methionine--tRNA ligase</fullName>
        <ecNumber evidence="2">6.1.1.10</ecNumber>
    </recommendedName>
    <alternativeName>
        <fullName evidence="8">Methionyl-tRNA synthetase</fullName>
    </alternativeName>
</protein>
<feature type="domain" description="Methionyl/Leucyl tRNA synthetase" evidence="10">
    <location>
        <begin position="149"/>
        <end position="369"/>
    </location>
</feature>
<dbReference type="HOGENOM" id="CLU_009710_9_4_2"/>
<reference evidence="13" key="1">
    <citation type="submission" date="2010-11" db="EMBL/GenBank/DDBJ databases">
        <title>The complete genome of Desulfurococcus mucosus DSM 2162.</title>
        <authorList>
            <consortium name="US DOE Joint Genome Institute (JGI-PGF)"/>
            <person name="Lucas S."/>
            <person name="Copeland A."/>
            <person name="Lapidus A."/>
            <person name="Bruce D."/>
            <person name="Goodwin L."/>
            <person name="Pitluck S."/>
            <person name="Kyrpides N."/>
            <person name="Mavromatis K."/>
            <person name="Pagani I."/>
            <person name="Ivanova N."/>
            <person name="Ovchinnikova G."/>
            <person name="Chertkov O."/>
            <person name="Held B."/>
            <person name="Brettin T."/>
            <person name="Detter J.C."/>
            <person name="Tapia R."/>
            <person name="Han C."/>
            <person name="Land M."/>
            <person name="Hauser L."/>
            <person name="Markowitz V."/>
            <person name="Cheng J.-F."/>
            <person name="Hugenholtz P."/>
            <person name="Woyke T."/>
            <person name="Wu D."/>
            <person name="Wirth R."/>
            <person name="Bilek Y."/>
            <person name="Hader T."/>
            <person name="Klenk H.-P."/>
            <person name="Eisen J.A."/>
        </authorList>
    </citation>
    <scope>NUCLEOTIDE SEQUENCE [LARGE SCALE GENOMIC DNA]</scope>
    <source>
        <strain evidence="13">ATCC 35584 / DSM 2162 / JCM 9187 / O7/1</strain>
    </source>
</reference>
<dbReference type="PROSITE" id="PS00178">
    <property type="entry name" value="AA_TRNA_LIGASE_I"/>
    <property type="match status" value="1"/>
</dbReference>
<dbReference type="GO" id="GO:0005524">
    <property type="term" value="F:ATP binding"/>
    <property type="evidence" value="ECO:0007669"/>
    <property type="project" value="UniProtKB-KW"/>
</dbReference>
<dbReference type="EMBL" id="CP002363">
    <property type="protein sequence ID" value="ADV64905.1"/>
    <property type="molecule type" value="Genomic_DNA"/>
</dbReference>
<organism evidence="12 13">
    <name type="scientific">Desulfurococcus mucosus (strain ATCC 35584 / DSM 2162 / JCM 9187 / O7/1)</name>
    <dbReference type="NCBI Taxonomy" id="765177"/>
    <lineage>
        <taxon>Archaea</taxon>
        <taxon>Thermoproteota</taxon>
        <taxon>Thermoprotei</taxon>
        <taxon>Desulfurococcales</taxon>
        <taxon>Desulfurococcaceae</taxon>
        <taxon>Desulfurococcus</taxon>
    </lineage>
</organism>
<keyword evidence="4 9" id="KW-0547">Nucleotide-binding</keyword>
<keyword evidence="3 9" id="KW-0436">Ligase</keyword>
<proteinExistence type="inferred from homology"/>
<keyword evidence="13" id="KW-1185">Reference proteome</keyword>
<feature type="domain" description="Methionyl-tRNA synthetase anticodon-binding" evidence="11">
    <location>
        <begin position="387"/>
        <end position="502"/>
    </location>
</feature>
<keyword evidence="5 9" id="KW-0067">ATP-binding</keyword>
<dbReference type="CDD" id="cd00814">
    <property type="entry name" value="MetRS_core"/>
    <property type="match status" value="1"/>
</dbReference>
<dbReference type="InterPro" id="IPR014729">
    <property type="entry name" value="Rossmann-like_a/b/a_fold"/>
</dbReference>
<dbReference type="AlphaFoldDB" id="E8R8S9"/>
<dbReference type="FunFam" id="2.170.220.10:FF:000003">
    <property type="entry name" value="Methionine--tRNA ligase"/>
    <property type="match status" value="1"/>
</dbReference>
<evidence type="ECO:0000256" key="4">
    <source>
        <dbReference type="ARBA" id="ARBA00022741"/>
    </source>
</evidence>
<dbReference type="GO" id="GO:0004825">
    <property type="term" value="F:methionine-tRNA ligase activity"/>
    <property type="evidence" value="ECO:0007669"/>
    <property type="project" value="UniProtKB-EC"/>
</dbReference>
<dbReference type="CDD" id="cd07957">
    <property type="entry name" value="Anticodon_Ia_Met"/>
    <property type="match status" value="1"/>
</dbReference>
<evidence type="ECO:0000256" key="8">
    <source>
        <dbReference type="ARBA" id="ARBA00030904"/>
    </source>
</evidence>
<evidence type="ECO:0000259" key="11">
    <source>
        <dbReference type="Pfam" id="PF19303"/>
    </source>
</evidence>
<keyword evidence="7 9" id="KW-0030">Aminoacyl-tRNA synthetase</keyword>
<dbReference type="PRINTS" id="PR01041">
    <property type="entry name" value="TRNASYNTHMET"/>
</dbReference>
<dbReference type="InterPro" id="IPR033911">
    <property type="entry name" value="MetRS_core"/>
</dbReference>
<name>E8R8S9_DESM0</name>
<sequence>MMAVEMNVFYVTTPIYYPNAPPHIGHAYTSVFADVLARFNRLIGNNVFFLTGNDEHGLKIQRVAEKAGKHPKEFVDEMASVYREYWRTLGISYDHFIRTTDPYHEKAVKEAFSYIHGKGLIYKAKYSGMYCVDCEKYYSPGEYIEVDGKPHCPIHNKPLEYLEEETYYFKLSEFKDYLLDILENKDVVYPQQYAREVASKIRNEGLRDVSVARPVERVGWGIPVPFDDKYVIYVWFDALMNYLSGVGYPDDKERLQLYWSNAHHVIGKDILWFHTAVWFSILKALDLPPPRRVIVHSYLINRGLKIGKSAGNVISIEELVSRYNGSDGVRYLLARIFNTDKDSEVSFELLDSIYNSELADTYGNLARRVGTLSMKKMNGKVYRRSVDKAVADLVATHVGAYIDSMKNYEVSKALEHAMEIARYANQYVNESKPWEKPNPSKELYTLLELIRAATILLHPVIPSASLKLASSFGFEIENPLNIRLEGVERYTVVEAPILFRKVQVERQGVGVGTT</sequence>
<dbReference type="InterPro" id="IPR015413">
    <property type="entry name" value="Methionyl/Leucyl_tRNA_Synth"/>
</dbReference>
<dbReference type="Pfam" id="PF09334">
    <property type="entry name" value="tRNA-synt_1g"/>
    <property type="match status" value="1"/>
</dbReference>
<dbReference type="STRING" id="765177.Desmu_0596"/>
<dbReference type="eggNOG" id="arCOG00810">
    <property type="taxonomic scope" value="Archaea"/>
</dbReference>
<dbReference type="SUPFAM" id="SSF47323">
    <property type="entry name" value="Anticodon-binding domain of a subclass of class I aminoacyl-tRNA synthetases"/>
    <property type="match status" value="1"/>
</dbReference>
<dbReference type="GO" id="GO:0006431">
    <property type="term" value="P:methionyl-tRNA aminoacylation"/>
    <property type="evidence" value="ECO:0007669"/>
    <property type="project" value="InterPro"/>
</dbReference>
<evidence type="ECO:0000256" key="2">
    <source>
        <dbReference type="ARBA" id="ARBA00012838"/>
    </source>
</evidence>
<evidence type="ECO:0000259" key="10">
    <source>
        <dbReference type="Pfam" id="PF09334"/>
    </source>
</evidence>
<evidence type="ECO:0000313" key="12">
    <source>
        <dbReference type="EMBL" id="ADV64905.1"/>
    </source>
</evidence>
<dbReference type="Gene3D" id="3.40.50.620">
    <property type="entry name" value="HUPs"/>
    <property type="match status" value="1"/>
</dbReference>
<dbReference type="InterPro" id="IPR041872">
    <property type="entry name" value="Anticodon_Met"/>
</dbReference>
<dbReference type="EC" id="6.1.1.10" evidence="2"/>
<evidence type="ECO:0000256" key="1">
    <source>
        <dbReference type="ARBA" id="ARBA00004496"/>
    </source>
</evidence>
<dbReference type="InterPro" id="IPR023457">
    <property type="entry name" value="Met-tRNA_synth_2"/>
</dbReference>
<evidence type="ECO:0000256" key="7">
    <source>
        <dbReference type="ARBA" id="ARBA00023146"/>
    </source>
</evidence>
<evidence type="ECO:0000256" key="5">
    <source>
        <dbReference type="ARBA" id="ARBA00022840"/>
    </source>
</evidence>
<dbReference type="InterPro" id="IPR009080">
    <property type="entry name" value="tRNAsynth_Ia_anticodon-bd"/>
</dbReference>
<evidence type="ECO:0000256" key="6">
    <source>
        <dbReference type="ARBA" id="ARBA00022917"/>
    </source>
</evidence>
<dbReference type="Gene3D" id="1.10.730.10">
    <property type="entry name" value="Isoleucyl-tRNA Synthetase, Domain 1"/>
    <property type="match status" value="1"/>
</dbReference>
<dbReference type="GO" id="GO:0005737">
    <property type="term" value="C:cytoplasm"/>
    <property type="evidence" value="ECO:0007669"/>
    <property type="project" value="UniProtKB-SubCell"/>
</dbReference>
<accession>E8R8S9</accession>
<reference evidence="12 13" key="2">
    <citation type="journal article" date="2011" name="Stand. Genomic Sci.">
        <title>Complete genome sequence of Desulfurococcus mucosus type strain (O7/1).</title>
        <authorList>
            <person name="Wirth R."/>
            <person name="Chertkov O."/>
            <person name="Held B."/>
            <person name="Lapidus A."/>
            <person name="Nolan M."/>
            <person name="Lucas S."/>
            <person name="Hammon N."/>
            <person name="Deshpande S."/>
            <person name="Cheng J.F."/>
            <person name="Tapia R."/>
            <person name="Han C."/>
            <person name="Goodwin L."/>
            <person name="Pitluck S."/>
            <person name="Liolios K."/>
            <person name="Ioanna P."/>
            <person name="Ivanova N."/>
            <person name="Mavromatis K."/>
            <person name="Mikhailova N."/>
            <person name="Pati A."/>
            <person name="Chen A."/>
            <person name="Palaniappan K."/>
            <person name="Land M."/>
            <person name="Hauser L."/>
            <person name="Chang Y.J."/>
            <person name="Jeffries C.D."/>
            <person name="Bilek Y."/>
            <person name="Hader T."/>
            <person name="Rohde M."/>
            <person name="Spring S."/>
            <person name="Sikorski J."/>
            <person name="Goker M."/>
            <person name="Woyke T."/>
            <person name="Bristow J."/>
            <person name="Eisen J.A."/>
            <person name="Markowitz V."/>
            <person name="Hugenholtz P."/>
            <person name="Kyrpides N.C."/>
            <person name="Klenk H.P."/>
        </authorList>
    </citation>
    <scope>NUCLEOTIDE SEQUENCE [LARGE SCALE GENOMIC DNA]</scope>
    <source>
        <strain evidence="13">ATCC 35584 / DSM 2162 / JCM 9187 / O7/1</strain>
    </source>
</reference>
<dbReference type="KEGG" id="dmu:Desmu_0596"/>